<dbReference type="Pfam" id="PF00046">
    <property type="entry name" value="Homeodomain"/>
    <property type="match status" value="1"/>
</dbReference>
<evidence type="ECO:0000256" key="3">
    <source>
        <dbReference type="RuleBase" id="RU000682"/>
    </source>
</evidence>
<dbReference type="SMART" id="SM00389">
    <property type="entry name" value="HOX"/>
    <property type="match status" value="1"/>
</dbReference>
<comment type="subcellular location">
    <subcellularLocation>
        <location evidence="1 2 3">Nucleus</location>
    </subcellularLocation>
</comment>
<organism evidence="6 7">
    <name type="scientific">Rubroshorea leprosula</name>
    <dbReference type="NCBI Taxonomy" id="152421"/>
    <lineage>
        <taxon>Eukaryota</taxon>
        <taxon>Viridiplantae</taxon>
        <taxon>Streptophyta</taxon>
        <taxon>Embryophyta</taxon>
        <taxon>Tracheophyta</taxon>
        <taxon>Spermatophyta</taxon>
        <taxon>Magnoliopsida</taxon>
        <taxon>eudicotyledons</taxon>
        <taxon>Gunneridae</taxon>
        <taxon>Pentapetalae</taxon>
        <taxon>rosids</taxon>
        <taxon>malvids</taxon>
        <taxon>Malvales</taxon>
        <taxon>Dipterocarpaceae</taxon>
        <taxon>Rubroshorea</taxon>
    </lineage>
</organism>
<dbReference type="InterPro" id="IPR001356">
    <property type="entry name" value="HD"/>
</dbReference>
<sequence length="450" mass="51307">MASGGDGGGGGSGGVEGEKKKLSEGETKVKRKMKTASQLEILEKTYAMENYPSEALRGELSVQLGLSDRQLQMWFCHRRLKDRKTPSVKRQRKDSSAPAVAPVATGEEMAGNKPASGSSPFRHNVEPRLVVLRPGVAVPRYYEARQTIADLRAIMTFVEAQLGEPLKEDGPILGMEFDPLPPGASTALQHNQPGHPLKTKLYERPNAKAIKSTVRALCEYQFLPEQPTMRTDTHKRVAPSYHYSSLADGPNARGRTFMHGNEHTPPAYAVLGHMPNLNLLPQPARQGNFLSTASGENDNTSRMDSFTSTADDANVGAHPITALESPFMSSDRRSSLDEDVLRIERKRKSEEARIAREVEAHEKRIRKELEKQDMLRQKREEQRRREMERHDRERRKEEERQLREKQREEERYLRERKREIERREKFLMKESIRVNLRKMLELFCALAYGV</sequence>
<comment type="caution">
    <text evidence="6">The sequence shown here is derived from an EMBL/GenBank/DDBJ whole genome shotgun (WGS) entry which is preliminary data.</text>
</comment>
<dbReference type="GO" id="GO:0005634">
    <property type="term" value="C:nucleus"/>
    <property type="evidence" value="ECO:0007669"/>
    <property type="project" value="UniProtKB-SubCell"/>
</dbReference>
<dbReference type="Gene3D" id="1.10.10.60">
    <property type="entry name" value="Homeodomain-like"/>
    <property type="match status" value="1"/>
</dbReference>
<name>A0AAV5IB31_9ROSI</name>
<dbReference type="PANTHER" id="PTHR36968">
    <property type="entry name" value="HOMEOBOX-DDT DOMAIN PROTEIN RLT2"/>
    <property type="match status" value="1"/>
</dbReference>
<evidence type="ECO:0000256" key="2">
    <source>
        <dbReference type="PROSITE-ProRule" id="PRU00108"/>
    </source>
</evidence>
<dbReference type="GO" id="GO:0006357">
    <property type="term" value="P:regulation of transcription by RNA polymerase II"/>
    <property type="evidence" value="ECO:0007669"/>
    <property type="project" value="InterPro"/>
</dbReference>
<protein>
    <recommendedName>
        <fullName evidence="5">Homeobox domain-containing protein</fullName>
    </recommendedName>
</protein>
<reference evidence="6 7" key="1">
    <citation type="journal article" date="2021" name="Commun. Biol.">
        <title>The genome of Shorea leprosula (Dipterocarpaceae) highlights the ecological relevance of drought in aseasonal tropical rainforests.</title>
        <authorList>
            <person name="Ng K.K.S."/>
            <person name="Kobayashi M.J."/>
            <person name="Fawcett J.A."/>
            <person name="Hatakeyama M."/>
            <person name="Paape T."/>
            <person name="Ng C.H."/>
            <person name="Ang C.C."/>
            <person name="Tnah L.H."/>
            <person name="Lee C.T."/>
            <person name="Nishiyama T."/>
            <person name="Sese J."/>
            <person name="O'Brien M.J."/>
            <person name="Copetti D."/>
            <person name="Mohd Noor M.I."/>
            <person name="Ong R.C."/>
            <person name="Putra M."/>
            <person name="Sireger I.Z."/>
            <person name="Indrioko S."/>
            <person name="Kosugi Y."/>
            <person name="Izuno A."/>
            <person name="Isagi Y."/>
            <person name="Lee S.L."/>
            <person name="Shimizu K.K."/>
        </authorList>
    </citation>
    <scope>NUCLEOTIDE SEQUENCE [LARGE SCALE GENOMIC DNA]</scope>
    <source>
        <strain evidence="6">214</strain>
    </source>
</reference>
<feature type="domain" description="Homeobox" evidence="5">
    <location>
        <begin position="25"/>
        <end position="85"/>
    </location>
</feature>
<accession>A0AAV5IB31</accession>
<feature type="region of interest" description="Disordered" evidence="4">
    <location>
        <begin position="83"/>
        <end position="121"/>
    </location>
</feature>
<feature type="compositionally biased region" description="Gly residues" evidence="4">
    <location>
        <begin position="1"/>
        <end position="15"/>
    </location>
</feature>
<evidence type="ECO:0000313" key="7">
    <source>
        <dbReference type="Proteomes" id="UP001054252"/>
    </source>
</evidence>
<feature type="region of interest" description="Disordered" evidence="4">
    <location>
        <begin position="1"/>
        <end position="31"/>
    </location>
</feature>
<feature type="compositionally biased region" description="Basic and acidic residues" evidence="4">
    <location>
        <begin position="16"/>
        <end position="28"/>
    </location>
</feature>
<evidence type="ECO:0000256" key="4">
    <source>
        <dbReference type="SAM" id="MobiDB-lite"/>
    </source>
</evidence>
<keyword evidence="7" id="KW-1185">Reference proteome</keyword>
<dbReference type="PROSITE" id="PS50071">
    <property type="entry name" value="HOMEOBOX_2"/>
    <property type="match status" value="1"/>
</dbReference>
<dbReference type="InterPro" id="IPR009057">
    <property type="entry name" value="Homeodomain-like_sf"/>
</dbReference>
<keyword evidence="2 3" id="KW-0371">Homeobox</keyword>
<feature type="region of interest" description="Disordered" evidence="4">
    <location>
        <begin position="369"/>
        <end position="411"/>
    </location>
</feature>
<evidence type="ECO:0000259" key="5">
    <source>
        <dbReference type="PROSITE" id="PS50071"/>
    </source>
</evidence>
<dbReference type="GO" id="GO:0003677">
    <property type="term" value="F:DNA binding"/>
    <property type="evidence" value="ECO:0007669"/>
    <property type="project" value="UniProtKB-UniRule"/>
</dbReference>
<dbReference type="InterPro" id="IPR044977">
    <property type="entry name" value="RLT1-3"/>
</dbReference>
<gene>
    <name evidence="6" type="ORF">SLEP1_g9594</name>
</gene>
<feature type="DNA-binding region" description="Homeobox" evidence="2">
    <location>
        <begin position="27"/>
        <end position="86"/>
    </location>
</feature>
<keyword evidence="2 3" id="KW-0238">DNA-binding</keyword>
<evidence type="ECO:0000256" key="1">
    <source>
        <dbReference type="ARBA" id="ARBA00004123"/>
    </source>
</evidence>
<dbReference type="CDD" id="cd00086">
    <property type="entry name" value="homeodomain"/>
    <property type="match status" value="1"/>
</dbReference>
<keyword evidence="2 3" id="KW-0539">Nucleus</keyword>
<feature type="region of interest" description="Disordered" evidence="4">
    <location>
        <begin position="289"/>
        <end position="313"/>
    </location>
</feature>
<evidence type="ECO:0000313" key="6">
    <source>
        <dbReference type="EMBL" id="GKU96345.1"/>
    </source>
</evidence>
<dbReference type="SUPFAM" id="SSF46689">
    <property type="entry name" value="Homeodomain-like"/>
    <property type="match status" value="1"/>
</dbReference>
<dbReference type="PANTHER" id="PTHR36968:SF5">
    <property type="entry name" value="HOMEOBOX-DDT DOMAIN PROTEIN RLT2"/>
    <property type="match status" value="1"/>
</dbReference>
<feature type="compositionally biased region" description="Basic residues" evidence="4">
    <location>
        <begin position="83"/>
        <end position="92"/>
    </location>
</feature>
<proteinExistence type="predicted"/>
<feature type="compositionally biased region" description="Polar residues" evidence="4">
    <location>
        <begin position="289"/>
        <end position="311"/>
    </location>
</feature>
<dbReference type="AlphaFoldDB" id="A0AAV5IB31"/>
<dbReference type="Proteomes" id="UP001054252">
    <property type="component" value="Unassembled WGS sequence"/>
</dbReference>
<dbReference type="EMBL" id="BPVZ01000010">
    <property type="protein sequence ID" value="GKU96345.1"/>
    <property type="molecule type" value="Genomic_DNA"/>
</dbReference>